<dbReference type="EMBL" id="LR026963">
    <property type="protein sequence ID" value="VBB68688.1"/>
    <property type="molecule type" value="Genomic_DNA"/>
</dbReference>
<accession>A0A484H931</accession>
<reference evidence="1" key="1">
    <citation type="submission" date="2018-10" db="EMBL/GenBank/DDBJ databases">
        <authorList>
            <person name="Gruber-Vodicka H."/>
            <person name="Jaeckle O."/>
        </authorList>
    </citation>
    <scope>NUCLEOTIDE SEQUENCE</scope>
</reference>
<evidence type="ECO:0000313" key="1">
    <source>
        <dbReference type="EMBL" id="VBB68688.1"/>
    </source>
</evidence>
<sequence>MVNVQPWVQRVIPEESIPSIANTSTFLANLAYLVSIRLEKNPCYDC</sequence>
<dbReference type="AlphaFoldDB" id="A0A484H931"/>
<proteinExistence type="predicted"/>
<organism evidence="1">
    <name type="scientific">invertebrate metagenome</name>
    <dbReference type="NCBI Taxonomy" id="1711999"/>
    <lineage>
        <taxon>unclassified sequences</taxon>
        <taxon>metagenomes</taxon>
        <taxon>organismal metagenomes</taxon>
    </lineage>
</organism>
<protein>
    <submittedName>
        <fullName evidence="1">Uncharacterized protein</fullName>
    </submittedName>
</protein>
<name>A0A484H931_9ZZZZ</name>
<gene>
    <name evidence="1" type="ORF">RIEGSTA812A_PEG_161</name>
</gene>